<evidence type="ECO:0000313" key="20">
    <source>
        <dbReference type="EMBL" id="OZU90288.1"/>
    </source>
</evidence>
<evidence type="ECO:0000256" key="12">
    <source>
        <dbReference type="ARBA" id="ARBA00022695"/>
    </source>
</evidence>
<comment type="catalytic activity">
    <reaction evidence="1 18">
        <text>a 1,2-diacyl-sn-glycero-3-phosphate + CTP + H(+) = a CDP-1,2-diacyl-sn-glycerol + diphosphate</text>
        <dbReference type="Rhea" id="RHEA:16229"/>
        <dbReference type="ChEBI" id="CHEBI:15378"/>
        <dbReference type="ChEBI" id="CHEBI:33019"/>
        <dbReference type="ChEBI" id="CHEBI:37563"/>
        <dbReference type="ChEBI" id="CHEBI:58332"/>
        <dbReference type="ChEBI" id="CHEBI:58608"/>
        <dbReference type="EC" id="2.7.7.41"/>
    </reaction>
</comment>
<keyword evidence="10 18" id="KW-0808">Transferase</keyword>
<dbReference type="PANTHER" id="PTHR46382">
    <property type="entry name" value="PHOSPHATIDATE CYTIDYLYLTRANSFERASE"/>
    <property type="match status" value="1"/>
</dbReference>
<dbReference type="PANTHER" id="PTHR46382:SF1">
    <property type="entry name" value="PHOSPHATIDATE CYTIDYLYLTRANSFERASE"/>
    <property type="match status" value="1"/>
</dbReference>
<organism evidence="20 21">
    <name type="scientific">Virgibacillus indicus</name>
    <dbReference type="NCBI Taxonomy" id="2024554"/>
    <lineage>
        <taxon>Bacteria</taxon>
        <taxon>Bacillati</taxon>
        <taxon>Bacillota</taxon>
        <taxon>Bacilli</taxon>
        <taxon>Bacillales</taxon>
        <taxon>Bacillaceae</taxon>
        <taxon>Virgibacillus</taxon>
    </lineage>
</organism>
<dbReference type="GO" id="GO:0005886">
    <property type="term" value="C:plasma membrane"/>
    <property type="evidence" value="ECO:0007669"/>
    <property type="project" value="UniProtKB-SubCell"/>
</dbReference>
<keyword evidence="17" id="KW-1208">Phospholipid metabolism</keyword>
<keyword evidence="15 19" id="KW-0472">Membrane</keyword>
<evidence type="ECO:0000256" key="9">
    <source>
        <dbReference type="ARBA" id="ARBA00022516"/>
    </source>
</evidence>
<dbReference type="GO" id="GO:0016024">
    <property type="term" value="P:CDP-diacylglycerol biosynthetic process"/>
    <property type="evidence" value="ECO:0007669"/>
    <property type="project" value="UniProtKB-UniPathway"/>
</dbReference>
<keyword evidence="13 19" id="KW-1133">Transmembrane helix</keyword>
<evidence type="ECO:0000313" key="21">
    <source>
        <dbReference type="Proteomes" id="UP000216498"/>
    </source>
</evidence>
<gene>
    <name evidence="20" type="ORF">CIL03_03845</name>
</gene>
<comment type="subcellular location">
    <subcellularLocation>
        <location evidence="2">Cell membrane</location>
        <topology evidence="2">Multi-pass membrane protein</topology>
    </subcellularLocation>
</comment>
<protein>
    <recommendedName>
        <fullName evidence="7 18">Phosphatidate cytidylyltransferase</fullName>
        <ecNumber evidence="6 18">2.7.7.41</ecNumber>
    </recommendedName>
</protein>
<feature type="transmembrane region" description="Helical" evidence="19">
    <location>
        <begin position="196"/>
        <end position="217"/>
    </location>
</feature>
<keyword evidence="11 18" id="KW-0812">Transmembrane</keyword>
<accession>A0A265NE22</accession>
<dbReference type="EMBL" id="NPMS01000001">
    <property type="protein sequence ID" value="OZU90288.1"/>
    <property type="molecule type" value="Genomic_DNA"/>
</dbReference>
<feature type="transmembrane region" description="Helical" evidence="19">
    <location>
        <begin position="5"/>
        <end position="20"/>
    </location>
</feature>
<dbReference type="OrthoDB" id="9799199at2"/>
<evidence type="ECO:0000256" key="16">
    <source>
        <dbReference type="ARBA" id="ARBA00023209"/>
    </source>
</evidence>
<feature type="transmembrane region" description="Helical" evidence="19">
    <location>
        <begin position="76"/>
        <end position="96"/>
    </location>
</feature>
<dbReference type="GO" id="GO:0004605">
    <property type="term" value="F:phosphatidate cytidylyltransferase activity"/>
    <property type="evidence" value="ECO:0007669"/>
    <property type="project" value="UniProtKB-EC"/>
</dbReference>
<evidence type="ECO:0000256" key="15">
    <source>
        <dbReference type="ARBA" id="ARBA00023136"/>
    </source>
</evidence>
<dbReference type="Pfam" id="PF01148">
    <property type="entry name" value="CTP_transf_1"/>
    <property type="match status" value="1"/>
</dbReference>
<evidence type="ECO:0000256" key="18">
    <source>
        <dbReference type="RuleBase" id="RU003938"/>
    </source>
</evidence>
<evidence type="ECO:0000256" key="19">
    <source>
        <dbReference type="SAM" id="Phobius"/>
    </source>
</evidence>
<dbReference type="EC" id="2.7.7.41" evidence="6 18"/>
<evidence type="ECO:0000256" key="10">
    <source>
        <dbReference type="ARBA" id="ARBA00022679"/>
    </source>
</evidence>
<dbReference type="UniPathway" id="UPA00557">
    <property type="reaction ID" value="UER00614"/>
</dbReference>
<evidence type="ECO:0000256" key="11">
    <source>
        <dbReference type="ARBA" id="ARBA00022692"/>
    </source>
</evidence>
<keyword evidence="21" id="KW-1185">Reference proteome</keyword>
<name>A0A265NE22_9BACI</name>
<dbReference type="InterPro" id="IPR000374">
    <property type="entry name" value="PC_trans"/>
</dbReference>
<feature type="transmembrane region" description="Helical" evidence="19">
    <location>
        <begin position="50"/>
        <end position="70"/>
    </location>
</feature>
<keyword evidence="12 18" id="KW-0548">Nucleotidyltransferase</keyword>
<evidence type="ECO:0000256" key="3">
    <source>
        <dbReference type="ARBA" id="ARBA00005119"/>
    </source>
</evidence>
<dbReference type="AlphaFoldDB" id="A0A265NE22"/>
<keyword evidence="8" id="KW-1003">Cell membrane</keyword>
<keyword evidence="9" id="KW-0444">Lipid biosynthesis</keyword>
<evidence type="ECO:0000256" key="13">
    <source>
        <dbReference type="ARBA" id="ARBA00022989"/>
    </source>
</evidence>
<comment type="caution">
    <text evidence="20">The sequence shown here is derived from an EMBL/GenBank/DDBJ whole genome shotgun (WGS) entry which is preliminary data.</text>
</comment>
<feature type="transmembrane region" description="Helical" evidence="19">
    <location>
        <begin position="26"/>
        <end position="43"/>
    </location>
</feature>
<reference evidence="20 21" key="1">
    <citation type="submission" date="2017-08" db="EMBL/GenBank/DDBJ databases">
        <title>Virgibacillus indicus sp. nov. and Virgibacillus profoundi sp. nov, two moderately halophilic bacteria isolated from marine sediment by using the Microfluidic Streak Plate.</title>
        <authorList>
            <person name="Xu B."/>
            <person name="Hu B."/>
            <person name="Wang J."/>
            <person name="Zhu Y."/>
            <person name="Huang L."/>
            <person name="Du W."/>
            <person name="Huang Y."/>
        </authorList>
    </citation>
    <scope>NUCLEOTIDE SEQUENCE [LARGE SCALE GENOMIC DNA]</scope>
    <source>
        <strain evidence="20 21">IO3-P2-C2</strain>
    </source>
</reference>
<evidence type="ECO:0000256" key="5">
    <source>
        <dbReference type="ARBA" id="ARBA00010185"/>
    </source>
</evidence>
<sequence>MKQRIITAILAIVVFLPFVIYGRLPFAFFVYVIATIGLMELISMQKNAKYSVPSVLSIGMLWIILSGNADINLYEWFSQTEIIMIGVLLLLSYTVLVKNKFTFDDAGFALLAVIYVGTGFYYLIETRDANLSYVFFALFIVWATDTGAYFFGRAFGRKKLWPKISPNKTVEGALGGIILACIVAVIFQFVSPLPSSMLVVIGATILASVFGQIGDLVESAFKRHYGVKDSGKILPGHGGILDRFDSLLFVLPLLHFIGFIQ</sequence>
<evidence type="ECO:0000256" key="4">
    <source>
        <dbReference type="ARBA" id="ARBA00005189"/>
    </source>
</evidence>
<keyword evidence="16" id="KW-0594">Phospholipid biosynthesis</keyword>
<evidence type="ECO:0000256" key="7">
    <source>
        <dbReference type="ARBA" id="ARBA00019373"/>
    </source>
</evidence>
<comment type="similarity">
    <text evidence="5 18">Belongs to the CDS family.</text>
</comment>
<evidence type="ECO:0000256" key="17">
    <source>
        <dbReference type="ARBA" id="ARBA00023264"/>
    </source>
</evidence>
<feature type="transmembrane region" description="Helical" evidence="19">
    <location>
        <begin position="108"/>
        <end position="124"/>
    </location>
</feature>
<evidence type="ECO:0000256" key="8">
    <source>
        <dbReference type="ARBA" id="ARBA00022475"/>
    </source>
</evidence>
<evidence type="ECO:0000256" key="1">
    <source>
        <dbReference type="ARBA" id="ARBA00001698"/>
    </source>
</evidence>
<comment type="pathway">
    <text evidence="4">Lipid metabolism.</text>
</comment>
<evidence type="ECO:0000256" key="6">
    <source>
        <dbReference type="ARBA" id="ARBA00012487"/>
    </source>
</evidence>
<evidence type="ECO:0000256" key="14">
    <source>
        <dbReference type="ARBA" id="ARBA00023098"/>
    </source>
</evidence>
<evidence type="ECO:0000256" key="2">
    <source>
        <dbReference type="ARBA" id="ARBA00004651"/>
    </source>
</evidence>
<dbReference type="RefSeq" id="WP_094883885.1">
    <property type="nucleotide sequence ID" value="NZ_NPMS01000001.1"/>
</dbReference>
<keyword evidence="14" id="KW-0443">Lipid metabolism</keyword>
<feature type="transmembrane region" description="Helical" evidence="19">
    <location>
        <begin position="130"/>
        <end position="151"/>
    </location>
</feature>
<feature type="transmembrane region" description="Helical" evidence="19">
    <location>
        <begin position="172"/>
        <end position="190"/>
    </location>
</feature>
<proteinExistence type="inferred from homology"/>
<comment type="pathway">
    <text evidence="3 18">Phospholipid metabolism; CDP-diacylglycerol biosynthesis; CDP-diacylglycerol from sn-glycerol 3-phosphate: step 3/3.</text>
</comment>
<dbReference type="PROSITE" id="PS01315">
    <property type="entry name" value="CDS"/>
    <property type="match status" value="1"/>
</dbReference>
<dbReference type="Proteomes" id="UP000216498">
    <property type="component" value="Unassembled WGS sequence"/>
</dbReference>